<dbReference type="SUPFAM" id="SSF52540">
    <property type="entry name" value="P-loop containing nucleoside triphosphate hydrolases"/>
    <property type="match status" value="2"/>
</dbReference>
<dbReference type="CDD" id="cd18793">
    <property type="entry name" value="SF2_C_SNF"/>
    <property type="match status" value="1"/>
</dbReference>
<proteinExistence type="predicted"/>
<dbReference type="GO" id="GO:0005524">
    <property type="term" value="F:ATP binding"/>
    <property type="evidence" value="ECO:0007669"/>
    <property type="project" value="UniProtKB-KW"/>
</dbReference>
<keyword evidence="4" id="KW-0067">ATP-binding</keyword>
<organism evidence="7 8">
    <name type="scientific">Angiostrongylus cantonensis</name>
    <name type="common">Rat lungworm</name>
    <dbReference type="NCBI Taxonomy" id="6313"/>
    <lineage>
        <taxon>Eukaryota</taxon>
        <taxon>Metazoa</taxon>
        <taxon>Ecdysozoa</taxon>
        <taxon>Nematoda</taxon>
        <taxon>Chromadorea</taxon>
        <taxon>Rhabditida</taxon>
        <taxon>Rhabditina</taxon>
        <taxon>Rhabditomorpha</taxon>
        <taxon>Strongyloidea</taxon>
        <taxon>Metastrongylidae</taxon>
        <taxon>Angiostrongylus</taxon>
    </lineage>
</organism>
<dbReference type="WBParaSite" id="ACAC_0001054701-mRNA-1">
    <property type="protein sequence ID" value="ACAC_0001054701-mRNA-1"/>
    <property type="gene ID" value="ACAC_0001054701"/>
</dbReference>
<evidence type="ECO:0000313" key="7">
    <source>
        <dbReference type="Proteomes" id="UP000035642"/>
    </source>
</evidence>
<dbReference type="PANTHER" id="PTHR45626">
    <property type="entry name" value="TRANSCRIPTION TERMINATION FACTOR 2-RELATED"/>
    <property type="match status" value="1"/>
</dbReference>
<evidence type="ECO:0000256" key="1">
    <source>
        <dbReference type="ARBA" id="ARBA00004123"/>
    </source>
</evidence>
<dbReference type="PROSITE" id="PS51194">
    <property type="entry name" value="HELICASE_CTER"/>
    <property type="match status" value="1"/>
</dbReference>
<dbReference type="SMART" id="SM00490">
    <property type="entry name" value="HELICc"/>
    <property type="match status" value="1"/>
</dbReference>
<dbReference type="PROSITE" id="PS51192">
    <property type="entry name" value="HELICASE_ATP_BIND_1"/>
    <property type="match status" value="1"/>
</dbReference>
<dbReference type="STRING" id="6313.A0A0K0DHA3"/>
<protein>
    <submittedName>
        <fullName evidence="8">Helicase ATP-binding domain-containing protein</fullName>
    </submittedName>
</protein>
<dbReference type="GO" id="GO:0006281">
    <property type="term" value="P:DNA repair"/>
    <property type="evidence" value="ECO:0007669"/>
    <property type="project" value="TreeGrafter"/>
</dbReference>
<keyword evidence="7" id="KW-1185">Reference proteome</keyword>
<name>A0A0K0DHA3_ANGCA</name>
<evidence type="ECO:0000256" key="3">
    <source>
        <dbReference type="ARBA" id="ARBA00022801"/>
    </source>
</evidence>
<dbReference type="Pfam" id="PF00176">
    <property type="entry name" value="SNF2-rel_dom"/>
    <property type="match status" value="1"/>
</dbReference>
<evidence type="ECO:0000256" key="4">
    <source>
        <dbReference type="ARBA" id="ARBA00022840"/>
    </source>
</evidence>
<sequence length="477" mass="54607">MSQPDSKELTKTPAGFLCPLKEHQMAGLTWMKWRESLSPKGGILADEMGLGKTLLVIALIATGKCEREQRRLEGKDSEDKDRSSIVRQQSLTPSNATLIIAPAALIYHWEDEVNQRCEVGLLKVAVYHTNRKLARNDIVITSYMLVANELRSDDHVNLSNTLAKIHWSRIVLDEAHCIKNRKTKAAKAVCRLSSDARWCVTGTPVHNNLWDLYSFLRFLNVDHFSEERFWKEYVMLSTKKSAERLNLLMKNYVLRREKNSVSPITETRLVRVWMSCFCFYCCHRFQVTVFLRLVSNPSTKIGKMGCMLVMLLRLRQACIHFHLTKNVTTIYSRQDRVKCFNEDKKGTNVMLVSISAGGVGLNLTGGNHLILMDLHWNPALELQACDRVHRMGQTREVHIHKLIMKQSIEERVLSLQMKKMGLAENVLKGLVYFPETFLYGSSLMSRAKFLRIVVVIIFQSSLEKEHESHDGGSEISI</sequence>
<evidence type="ECO:0000313" key="8">
    <source>
        <dbReference type="WBParaSite" id="ACAC_0001054701-mRNA-1"/>
    </source>
</evidence>
<dbReference type="InterPro" id="IPR027417">
    <property type="entry name" value="P-loop_NTPase"/>
</dbReference>
<dbReference type="InterPro" id="IPR001650">
    <property type="entry name" value="Helicase_C-like"/>
</dbReference>
<accession>A0A0K0DHA3</accession>
<dbReference type="InterPro" id="IPR050628">
    <property type="entry name" value="SNF2_RAD54_helicase_TF"/>
</dbReference>
<dbReference type="SMART" id="SM00487">
    <property type="entry name" value="DEXDc"/>
    <property type="match status" value="1"/>
</dbReference>
<keyword evidence="3" id="KW-0378">Hydrolase</keyword>
<evidence type="ECO:0000256" key="2">
    <source>
        <dbReference type="ARBA" id="ARBA00022741"/>
    </source>
</evidence>
<dbReference type="PANTHER" id="PTHR45626:SF50">
    <property type="entry name" value="TRANSCRIPTION TERMINATION FACTOR 2"/>
    <property type="match status" value="1"/>
</dbReference>
<reference evidence="8" key="2">
    <citation type="submission" date="2017-02" db="UniProtKB">
        <authorList>
            <consortium name="WormBaseParasite"/>
        </authorList>
    </citation>
    <scope>IDENTIFICATION</scope>
</reference>
<dbReference type="GO" id="GO:0016787">
    <property type="term" value="F:hydrolase activity"/>
    <property type="evidence" value="ECO:0007669"/>
    <property type="project" value="UniProtKB-KW"/>
</dbReference>
<dbReference type="InterPro" id="IPR049730">
    <property type="entry name" value="SNF2/RAD54-like_C"/>
</dbReference>
<feature type="domain" description="Helicase C-terminal" evidence="6">
    <location>
        <begin position="283"/>
        <end position="428"/>
    </location>
</feature>
<dbReference type="InterPro" id="IPR000330">
    <property type="entry name" value="SNF2_N"/>
</dbReference>
<keyword evidence="2" id="KW-0547">Nucleotide-binding</keyword>
<dbReference type="AlphaFoldDB" id="A0A0K0DHA3"/>
<dbReference type="Pfam" id="PF00271">
    <property type="entry name" value="Helicase_C"/>
    <property type="match status" value="1"/>
</dbReference>
<dbReference type="PROSITE" id="PS00690">
    <property type="entry name" value="DEAH_ATP_HELICASE"/>
    <property type="match status" value="1"/>
</dbReference>
<dbReference type="InterPro" id="IPR002464">
    <property type="entry name" value="DNA/RNA_helicase_DEAH_CS"/>
</dbReference>
<dbReference type="Gene3D" id="3.40.50.300">
    <property type="entry name" value="P-loop containing nucleotide triphosphate hydrolases"/>
    <property type="match status" value="1"/>
</dbReference>
<reference evidence="7" key="1">
    <citation type="submission" date="2012-09" db="EMBL/GenBank/DDBJ databases">
        <authorList>
            <person name="Martin A.A."/>
        </authorList>
    </citation>
    <scope>NUCLEOTIDE SEQUENCE</scope>
</reference>
<dbReference type="InterPro" id="IPR038718">
    <property type="entry name" value="SNF2-like_sf"/>
</dbReference>
<evidence type="ECO:0000259" key="5">
    <source>
        <dbReference type="PROSITE" id="PS51192"/>
    </source>
</evidence>
<dbReference type="Proteomes" id="UP000035642">
    <property type="component" value="Unassembled WGS sequence"/>
</dbReference>
<dbReference type="InterPro" id="IPR014001">
    <property type="entry name" value="Helicase_ATP-bd"/>
</dbReference>
<evidence type="ECO:0000259" key="6">
    <source>
        <dbReference type="PROSITE" id="PS51194"/>
    </source>
</evidence>
<comment type="subcellular location">
    <subcellularLocation>
        <location evidence="1">Nucleus</location>
    </subcellularLocation>
</comment>
<feature type="domain" description="Helicase ATP-binding" evidence="5">
    <location>
        <begin position="33"/>
        <end position="222"/>
    </location>
</feature>
<dbReference type="Gene3D" id="3.40.50.10810">
    <property type="entry name" value="Tandem AAA-ATPase domain"/>
    <property type="match status" value="1"/>
</dbReference>
<dbReference type="GO" id="GO:0005634">
    <property type="term" value="C:nucleus"/>
    <property type="evidence" value="ECO:0007669"/>
    <property type="project" value="UniProtKB-SubCell"/>
</dbReference>
<dbReference type="GO" id="GO:0008094">
    <property type="term" value="F:ATP-dependent activity, acting on DNA"/>
    <property type="evidence" value="ECO:0007669"/>
    <property type="project" value="TreeGrafter"/>
</dbReference>